<evidence type="ECO:0000256" key="6">
    <source>
        <dbReference type="SAM" id="Phobius"/>
    </source>
</evidence>
<evidence type="ECO:0000259" key="7">
    <source>
        <dbReference type="Pfam" id="PF00892"/>
    </source>
</evidence>
<feature type="transmembrane region" description="Helical" evidence="6">
    <location>
        <begin position="282"/>
        <end position="300"/>
    </location>
</feature>
<feature type="transmembrane region" description="Helical" evidence="6">
    <location>
        <begin position="76"/>
        <end position="95"/>
    </location>
</feature>
<protein>
    <submittedName>
        <fullName evidence="8">Permease of the drug/metabolite transporter (DMT) superfamily</fullName>
    </submittedName>
</protein>
<dbReference type="PANTHER" id="PTHR42920">
    <property type="entry name" value="OS03G0707200 PROTEIN-RELATED"/>
    <property type="match status" value="1"/>
</dbReference>
<keyword evidence="3 6" id="KW-0812">Transmembrane</keyword>
<dbReference type="SUPFAM" id="SSF103481">
    <property type="entry name" value="Multidrug resistance efflux transporter EmrE"/>
    <property type="match status" value="2"/>
</dbReference>
<comment type="subcellular location">
    <subcellularLocation>
        <location evidence="1">Cell membrane</location>
        <topology evidence="1">Multi-pass membrane protein</topology>
    </subcellularLocation>
</comment>
<feature type="transmembrane region" description="Helical" evidence="6">
    <location>
        <begin position="164"/>
        <end position="182"/>
    </location>
</feature>
<dbReference type="Pfam" id="PF00892">
    <property type="entry name" value="EamA"/>
    <property type="match status" value="2"/>
</dbReference>
<feature type="domain" description="EamA" evidence="7">
    <location>
        <begin position="162"/>
        <end position="296"/>
    </location>
</feature>
<gene>
    <name evidence="8" type="ORF">CHUV0807_0476</name>
</gene>
<feature type="transmembrane region" description="Helical" evidence="6">
    <location>
        <begin position="259"/>
        <end position="276"/>
    </location>
</feature>
<evidence type="ECO:0000256" key="2">
    <source>
        <dbReference type="ARBA" id="ARBA00022475"/>
    </source>
</evidence>
<keyword evidence="4 6" id="KW-1133">Transmembrane helix</keyword>
<evidence type="ECO:0000313" key="9">
    <source>
        <dbReference type="Proteomes" id="UP000190837"/>
    </source>
</evidence>
<dbReference type="Proteomes" id="UP000190837">
    <property type="component" value="Unassembled WGS sequence"/>
</dbReference>
<dbReference type="InterPro" id="IPR037185">
    <property type="entry name" value="EmrE-like"/>
</dbReference>
<evidence type="ECO:0000256" key="1">
    <source>
        <dbReference type="ARBA" id="ARBA00004651"/>
    </source>
</evidence>
<reference evidence="9" key="1">
    <citation type="submission" date="2016-04" db="EMBL/GenBank/DDBJ databases">
        <authorList>
            <person name="Tagini F."/>
        </authorList>
    </citation>
    <scope>NUCLEOTIDE SEQUENCE [LARGE SCALE GENOMIC DNA]</scope>
    <source>
        <strain evidence="9">CHUV0807</strain>
    </source>
</reference>
<keyword evidence="2" id="KW-1003">Cell membrane</keyword>
<feature type="transmembrane region" description="Helical" evidence="6">
    <location>
        <begin position="107"/>
        <end position="126"/>
    </location>
</feature>
<feature type="domain" description="EamA" evidence="7">
    <location>
        <begin position="19"/>
        <end position="146"/>
    </location>
</feature>
<dbReference type="AlphaFoldDB" id="A0A1C3H2X7"/>
<proteinExistence type="predicted"/>
<feature type="transmembrane region" description="Helical" evidence="6">
    <location>
        <begin position="51"/>
        <end position="69"/>
    </location>
</feature>
<evidence type="ECO:0000256" key="5">
    <source>
        <dbReference type="ARBA" id="ARBA00023136"/>
    </source>
</evidence>
<dbReference type="EMBL" id="FKLO01000023">
    <property type="protein sequence ID" value="SAM58706.1"/>
    <property type="molecule type" value="Genomic_DNA"/>
</dbReference>
<dbReference type="PANTHER" id="PTHR42920:SF5">
    <property type="entry name" value="EAMA DOMAIN-CONTAINING PROTEIN"/>
    <property type="match status" value="1"/>
</dbReference>
<dbReference type="GO" id="GO:0005886">
    <property type="term" value="C:plasma membrane"/>
    <property type="evidence" value="ECO:0007669"/>
    <property type="project" value="UniProtKB-SubCell"/>
</dbReference>
<dbReference type="InterPro" id="IPR000620">
    <property type="entry name" value="EamA_dom"/>
</dbReference>
<keyword evidence="5 6" id="KW-0472">Membrane</keyword>
<dbReference type="InterPro" id="IPR051258">
    <property type="entry name" value="Diverse_Substrate_Transporter"/>
</dbReference>
<feature type="transmembrane region" description="Helical" evidence="6">
    <location>
        <begin position="133"/>
        <end position="152"/>
    </location>
</feature>
<evidence type="ECO:0000313" key="8">
    <source>
        <dbReference type="EMBL" id="SAM58706.1"/>
    </source>
</evidence>
<organism evidence="8 9">
    <name type="scientific">Cardiobacterium hominis</name>
    <dbReference type="NCBI Taxonomy" id="2718"/>
    <lineage>
        <taxon>Bacteria</taxon>
        <taxon>Pseudomonadati</taxon>
        <taxon>Pseudomonadota</taxon>
        <taxon>Gammaproteobacteria</taxon>
        <taxon>Cardiobacteriales</taxon>
        <taxon>Cardiobacteriaceae</taxon>
        <taxon>Cardiobacterium</taxon>
    </lineage>
</organism>
<accession>A0A1C3H2X7</accession>
<feature type="transmembrane region" description="Helical" evidence="6">
    <location>
        <begin position="189"/>
        <end position="210"/>
    </location>
</feature>
<evidence type="ECO:0000256" key="4">
    <source>
        <dbReference type="ARBA" id="ARBA00022989"/>
    </source>
</evidence>
<evidence type="ECO:0000256" key="3">
    <source>
        <dbReference type="ARBA" id="ARBA00022692"/>
    </source>
</evidence>
<sequence length="306" mass="32698">MSIAIKPNPPPQTMPRFHIGHAALLLTAALFGIAFIFQRHSATAVSALTFMSWRLPVSAAFLLAILALCRRPAWGHWLRDGICCGILLFLGMYSQQWGLEHTTAGKSGFITSLYVILVPLLALLGGERLGKTLILATLLAFAGLTCFAAIHSNSAALNWNAGDSATLASAFIWALYVNYYGIAVRRSELLTLTTVQITIAALLTLPVTLAVEGAGALTNPALLNYSKWDILYTAVASSGIAFFLQGWAQRHVAATPTAIILSMESIFALAAGWLILDEPVTLLMLTGCALLFAAMTIAQLEPGKTP</sequence>
<name>A0A1C3H2X7_9GAMM</name>